<keyword evidence="4" id="KW-0010">Activator</keyword>
<keyword evidence="2" id="KW-0805">Transcription regulation</keyword>
<protein>
    <submittedName>
        <fullName evidence="7">LysR substrate binding domain-containing protein</fullName>
    </submittedName>
</protein>
<dbReference type="PANTHER" id="PTHR30346">
    <property type="entry name" value="TRANSCRIPTIONAL DUAL REGULATOR HCAR-RELATED"/>
    <property type="match status" value="1"/>
</dbReference>
<dbReference type="SUPFAM" id="SSF53850">
    <property type="entry name" value="Periplasmic binding protein-like II"/>
    <property type="match status" value="1"/>
</dbReference>
<evidence type="ECO:0000259" key="6">
    <source>
        <dbReference type="Pfam" id="PF03466"/>
    </source>
</evidence>
<dbReference type="PANTHER" id="PTHR30346:SF28">
    <property type="entry name" value="HTH-TYPE TRANSCRIPTIONAL REGULATOR CYNR"/>
    <property type="match status" value="1"/>
</dbReference>
<evidence type="ECO:0000313" key="8">
    <source>
        <dbReference type="Proteomes" id="UP000193566"/>
    </source>
</evidence>
<dbReference type="EMBL" id="FXAV01000006">
    <property type="protein sequence ID" value="SMG39525.1"/>
    <property type="molecule type" value="Genomic_DNA"/>
</dbReference>
<comment type="similarity">
    <text evidence="1">Belongs to the LysR transcriptional regulatory family.</text>
</comment>
<evidence type="ECO:0000256" key="1">
    <source>
        <dbReference type="ARBA" id="ARBA00009437"/>
    </source>
</evidence>
<evidence type="ECO:0000313" key="7">
    <source>
        <dbReference type="EMBL" id="SMG39525.1"/>
    </source>
</evidence>
<evidence type="ECO:0000256" key="5">
    <source>
        <dbReference type="ARBA" id="ARBA00023163"/>
    </source>
</evidence>
<organism evidence="7 8">
    <name type="scientific">Rhodococcus rhodochrous J3</name>
    <dbReference type="NCBI Taxonomy" id="903528"/>
    <lineage>
        <taxon>Bacteria</taxon>
        <taxon>Bacillati</taxon>
        <taxon>Actinomycetota</taxon>
        <taxon>Actinomycetes</taxon>
        <taxon>Mycobacteriales</taxon>
        <taxon>Nocardiaceae</taxon>
        <taxon>Rhodococcus</taxon>
    </lineage>
</organism>
<comment type="caution">
    <text evidence="7">The sequence shown here is derived from an EMBL/GenBank/DDBJ whole genome shotgun (WGS) entry which is preliminary data.</text>
</comment>
<dbReference type="Gene3D" id="3.40.190.10">
    <property type="entry name" value="Periplasmic binding protein-like II"/>
    <property type="match status" value="2"/>
</dbReference>
<dbReference type="Pfam" id="PF03466">
    <property type="entry name" value="LysR_substrate"/>
    <property type="match status" value="1"/>
</dbReference>
<proteinExistence type="inferred from homology"/>
<name>A0ABY1MBB6_RHORH</name>
<feature type="domain" description="LysR substrate-binding" evidence="6">
    <location>
        <begin position="4"/>
        <end position="153"/>
    </location>
</feature>
<evidence type="ECO:0000256" key="4">
    <source>
        <dbReference type="ARBA" id="ARBA00023159"/>
    </source>
</evidence>
<evidence type="ECO:0000256" key="2">
    <source>
        <dbReference type="ARBA" id="ARBA00023015"/>
    </source>
</evidence>
<sequence length="171" mass="18256">MSTRSASTVELVDAVRSGMCDLAVVEHPALTEGLDAGPVVKLRRWLVVPADHRSARSDRPRLPMLSDLTFAAPPRAGNPASFDAVQDLLRERGLDVDTTPAVDDRAVLAAVAAGTHFGVSTSPPGAVPGVAWLDWAPSALALRVRIVRRADADVGVHVDALDRVLFKERVR</sequence>
<dbReference type="InterPro" id="IPR005119">
    <property type="entry name" value="LysR_subst-bd"/>
</dbReference>
<gene>
    <name evidence="7" type="ORF">SAMN02745947_02707</name>
</gene>
<keyword evidence="8" id="KW-1185">Reference proteome</keyword>
<reference evidence="7 8" key="1">
    <citation type="submission" date="2017-04" db="EMBL/GenBank/DDBJ databases">
        <authorList>
            <person name="Varghese N."/>
            <person name="Submissions S."/>
        </authorList>
    </citation>
    <scope>NUCLEOTIDE SEQUENCE [LARGE SCALE GENOMIC DNA]</scope>
    <source>
        <strain evidence="7 8">J3</strain>
    </source>
</reference>
<keyword evidence="5" id="KW-0804">Transcription</keyword>
<keyword evidence="3" id="KW-0238">DNA-binding</keyword>
<accession>A0ABY1MBB6</accession>
<dbReference type="Proteomes" id="UP000193566">
    <property type="component" value="Unassembled WGS sequence"/>
</dbReference>
<evidence type="ECO:0000256" key="3">
    <source>
        <dbReference type="ARBA" id="ARBA00023125"/>
    </source>
</evidence>